<dbReference type="EMBL" id="JAHRIN010017091">
    <property type="protein sequence ID" value="MEQ2196807.1"/>
    <property type="molecule type" value="Genomic_DNA"/>
</dbReference>
<reference evidence="1 2" key="1">
    <citation type="submission" date="2021-06" db="EMBL/GenBank/DDBJ databases">
        <authorList>
            <person name="Palmer J.M."/>
        </authorList>
    </citation>
    <scope>NUCLEOTIDE SEQUENCE [LARGE SCALE GENOMIC DNA]</scope>
    <source>
        <strain evidence="1 2">XC_2019</strain>
        <tissue evidence="1">Muscle</tissue>
    </source>
</reference>
<gene>
    <name evidence="1" type="ORF">XENOCAPTIV_013775</name>
</gene>
<evidence type="ECO:0000313" key="1">
    <source>
        <dbReference type="EMBL" id="MEQ2196807.1"/>
    </source>
</evidence>
<organism evidence="1 2">
    <name type="scientific">Xenoophorus captivus</name>
    <dbReference type="NCBI Taxonomy" id="1517983"/>
    <lineage>
        <taxon>Eukaryota</taxon>
        <taxon>Metazoa</taxon>
        <taxon>Chordata</taxon>
        <taxon>Craniata</taxon>
        <taxon>Vertebrata</taxon>
        <taxon>Euteleostomi</taxon>
        <taxon>Actinopterygii</taxon>
        <taxon>Neopterygii</taxon>
        <taxon>Teleostei</taxon>
        <taxon>Neoteleostei</taxon>
        <taxon>Acanthomorphata</taxon>
        <taxon>Ovalentaria</taxon>
        <taxon>Atherinomorphae</taxon>
        <taxon>Cyprinodontiformes</taxon>
        <taxon>Goodeidae</taxon>
        <taxon>Xenoophorus</taxon>
    </lineage>
</organism>
<name>A0ABV0QN89_9TELE</name>
<protein>
    <submittedName>
        <fullName evidence="1">Uncharacterized protein</fullName>
    </submittedName>
</protein>
<sequence>MERFIEIAAVGHSHTIQNQSEREKTLSPFSSRLLPLPAVNCRARPNYRAAAGMYNCKNALEQFNYRTCNSMFEEQPLLLMHLPAFLLHYLFFWQSIKYAFSQSS</sequence>
<evidence type="ECO:0000313" key="2">
    <source>
        <dbReference type="Proteomes" id="UP001434883"/>
    </source>
</evidence>
<keyword evidence="2" id="KW-1185">Reference proteome</keyword>
<proteinExistence type="predicted"/>
<dbReference type="Proteomes" id="UP001434883">
    <property type="component" value="Unassembled WGS sequence"/>
</dbReference>
<accession>A0ABV0QN89</accession>
<comment type="caution">
    <text evidence="1">The sequence shown here is derived from an EMBL/GenBank/DDBJ whole genome shotgun (WGS) entry which is preliminary data.</text>
</comment>